<protein>
    <submittedName>
        <fullName evidence="2">AAA family ATPase</fullName>
    </submittedName>
</protein>
<dbReference type="KEGG" id="afx:JZ786_05390"/>
<accession>A0A9X7Z7H3</accession>
<feature type="domain" description="ATPase AAA-type core" evidence="1">
    <location>
        <begin position="302"/>
        <end position="381"/>
    </location>
</feature>
<proteinExistence type="predicted"/>
<dbReference type="SUPFAM" id="SSF52540">
    <property type="entry name" value="P-loop containing nucleoside triphosphate hydrolases"/>
    <property type="match status" value="1"/>
</dbReference>
<dbReference type="Gene3D" id="3.40.50.300">
    <property type="entry name" value="P-loop containing nucleotide triphosphate hydrolases"/>
    <property type="match status" value="1"/>
</dbReference>
<keyword evidence="3" id="KW-1185">Reference proteome</keyword>
<gene>
    <name evidence="2" type="ORF">JZ786_05390</name>
</gene>
<dbReference type="AlphaFoldDB" id="A0A9X7Z7H3"/>
<reference evidence="2 3" key="1">
    <citation type="submission" date="2021-02" db="EMBL/GenBank/DDBJ databases">
        <title>Alicyclobacillus curvatus sp. nov. and Alicyclobacillus mengziensis sp. nov., two acidophilic bacteria isolated from acid mine drainage.</title>
        <authorList>
            <person name="Huang Y."/>
        </authorList>
    </citation>
    <scope>NUCLEOTIDE SEQUENCE [LARGE SCALE GENOMIC DNA]</scope>
    <source>
        <strain evidence="2 3">S30H14</strain>
    </source>
</reference>
<dbReference type="EMBL" id="CP071182">
    <property type="protein sequence ID" value="QSO48422.1"/>
    <property type="molecule type" value="Genomic_DNA"/>
</dbReference>
<dbReference type="RefSeq" id="WP_206657757.1">
    <property type="nucleotide sequence ID" value="NZ_CP071182.1"/>
</dbReference>
<dbReference type="PANTHER" id="PTHR43581">
    <property type="entry name" value="ATP/GTP PHOSPHATASE"/>
    <property type="match status" value="1"/>
</dbReference>
<evidence type="ECO:0000313" key="3">
    <source>
        <dbReference type="Proteomes" id="UP000663505"/>
    </source>
</evidence>
<sequence>MYVTDIIVKNYGPISNLRITPEFAEGGSPKTIVLVGKNGSGKTLLLSHLVDGMVEMKRIHYTDLIEVKKDSYFRMGQKSYITAGNIHSLVKISYTDEGNVFGYTDFMTHNLQHSKSELQGTSDGQSINWAHEVLVRGGFYKVLNGPQRGDELEKNILLYFPVQRYHIPSWYNEENGEVGFSFKKRLYGKSNKSIIKENVVKEIEQWILELVLDEYIYEQVQQPAVIHDPQNGIFRSGTEVLKKRGKNTILHELLNEILSIIYQFRFPNLQRARLGISQKADRRISVLVTQRTGIEVEVAPTFSHLSSGEAMLLSLFGTLLKEYDELNNSIVQSLDEVKGIVLIDEIDLNLHIEFAKEILPRLLSKFPNVQFIVTTHSPFLLLGMEQQHSKGWQLIDMPEGSPISINDFSEIQQAYDIFTQGFSQLKENYEKVSEMLKSVTRTLVITEGKTDWKHLKNALEYFRSQGRYSTVDVEFLEYEDELRMSDSELFSLLTSLSKITNPKFIIGIFDSDEGNGKSLSKTPYTFLGNSVFAMSIPNPAHRSEHNGISIEFLYQDVDLKREDENGRRLYLSSEFSEKTGRHKEDSRIALANAHKVKGKEDANKSKIIDCDVYNEKEESLALSKNDFANYVCNKHINFTDMDLAGFEGVFDFIESILSSANAELKMEESSVR</sequence>
<dbReference type="PANTHER" id="PTHR43581:SF2">
    <property type="entry name" value="EXCINUCLEASE ATPASE SUBUNIT"/>
    <property type="match status" value="1"/>
</dbReference>
<name>A0A9X7Z7H3_9BACL</name>
<dbReference type="Proteomes" id="UP000663505">
    <property type="component" value="Chromosome"/>
</dbReference>
<dbReference type="Pfam" id="PF13304">
    <property type="entry name" value="AAA_21"/>
    <property type="match status" value="1"/>
</dbReference>
<dbReference type="InterPro" id="IPR003959">
    <property type="entry name" value="ATPase_AAA_core"/>
</dbReference>
<evidence type="ECO:0000259" key="1">
    <source>
        <dbReference type="Pfam" id="PF13304"/>
    </source>
</evidence>
<organism evidence="2 3">
    <name type="scientific">Alicyclobacillus mengziensis</name>
    <dbReference type="NCBI Taxonomy" id="2931921"/>
    <lineage>
        <taxon>Bacteria</taxon>
        <taxon>Bacillati</taxon>
        <taxon>Bacillota</taxon>
        <taxon>Bacilli</taxon>
        <taxon>Bacillales</taxon>
        <taxon>Alicyclobacillaceae</taxon>
        <taxon>Alicyclobacillus</taxon>
    </lineage>
</organism>
<dbReference type="GO" id="GO:0005524">
    <property type="term" value="F:ATP binding"/>
    <property type="evidence" value="ECO:0007669"/>
    <property type="project" value="InterPro"/>
</dbReference>
<dbReference type="InterPro" id="IPR051396">
    <property type="entry name" value="Bact_Antivir_Def_Nuclease"/>
</dbReference>
<evidence type="ECO:0000313" key="2">
    <source>
        <dbReference type="EMBL" id="QSO48422.1"/>
    </source>
</evidence>
<dbReference type="InterPro" id="IPR027417">
    <property type="entry name" value="P-loop_NTPase"/>
</dbReference>
<dbReference type="GO" id="GO:0016887">
    <property type="term" value="F:ATP hydrolysis activity"/>
    <property type="evidence" value="ECO:0007669"/>
    <property type="project" value="InterPro"/>
</dbReference>